<dbReference type="InterPro" id="IPR000911">
    <property type="entry name" value="Ribosomal_uL11"/>
</dbReference>
<dbReference type="GO" id="GO:0006412">
    <property type="term" value="P:translation"/>
    <property type="evidence" value="ECO:0007669"/>
    <property type="project" value="InterPro"/>
</dbReference>
<organism evidence="8 9">
    <name type="scientific">Chlamydomonas eustigma</name>
    <dbReference type="NCBI Taxonomy" id="1157962"/>
    <lineage>
        <taxon>Eukaryota</taxon>
        <taxon>Viridiplantae</taxon>
        <taxon>Chlorophyta</taxon>
        <taxon>core chlorophytes</taxon>
        <taxon>Chlorophyceae</taxon>
        <taxon>CS clade</taxon>
        <taxon>Chlamydomonadales</taxon>
        <taxon>Chlamydomonadaceae</taxon>
        <taxon>Chlamydomonas</taxon>
    </lineage>
</organism>
<dbReference type="Gene3D" id="3.30.1550.10">
    <property type="entry name" value="Ribosomal protein L11/L12, N-terminal domain"/>
    <property type="match status" value="1"/>
</dbReference>
<dbReference type="FunFam" id="1.10.10.250:FF:000003">
    <property type="entry name" value="Mitochondrial ribosomal protein L11"/>
    <property type="match status" value="1"/>
</dbReference>
<dbReference type="Pfam" id="PF00298">
    <property type="entry name" value="Ribosomal_L11"/>
    <property type="match status" value="1"/>
</dbReference>
<accession>A0A250X5U2</accession>
<dbReference type="GO" id="GO:0070180">
    <property type="term" value="F:large ribosomal subunit rRNA binding"/>
    <property type="evidence" value="ECO:0007669"/>
    <property type="project" value="TreeGrafter"/>
</dbReference>
<proteinExistence type="inferred from homology"/>
<dbReference type="Pfam" id="PF03946">
    <property type="entry name" value="Ribosomal_L11_N"/>
    <property type="match status" value="1"/>
</dbReference>
<evidence type="ECO:0000259" key="7">
    <source>
        <dbReference type="Pfam" id="PF03946"/>
    </source>
</evidence>
<comment type="caution">
    <text evidence="8">The sequence shown here is derived from an EMBL/GenBank/DDBJ whole genome shotgun (WGS) entry which is preliminary data.</text>
</comment>
<dbReference type="AlphaFoldDB" id="A0A250X5U2"/>
<feature type="domain" description="Large ribosomal subunit protein uL11 C-terminal" evidence="6">
    <location>
        <begin position="79"/>
        <end position="147"/>
    </location>
</feature>
<evidence type="ECO:0000256" key="5">
    <source>
        <dbReference type="RuleBase" id="RU003978"/>
    </source>
</evidence>
<comment type="similarity">
    <text evidence="1 5">Belongs to the universal ribosomal protein uL11 family.</text>
</comment>
<dbReference type="InterPro" id="IPR006519">
    <property type="entry name" value="Ribosomal_uL11_bac-typ"/>
</dbReference>
<dbReference type="OrthoDB" id="1091498at2759"/>
<protein>
    <recommendedName>
        <fullName evidence="4">Large ribosomal subunit protein uL11m</fullName>
    </recommendedName>
</protein>
<feature type="domain" description="Large ribosomal subunit protein uL11 N-terminal" evidence="7">
    <location>
        <begin position="16"/>
        <end position="74"/>
    </location>
</feature>
<keyword evidence="9" id="KW-1185">Reference proteome</keyword>
<evidence type="ECO:0000313" key="9">
    <source>
        <dbReference type="Proteomes" id="UP000232323"/>
    </source>
</evidence>
<dbReference type="FunFam" id="3.30.1550.10:FF:000005">
    <property type="entry name" value="50S ribosomal protein L11"/>
    <property type="match status" value="1"/>
</dbReference>
<dbReference type="SUPFAM" id="SSF54747">
    <property type="entry name" value="Ribosomal L11/L12e N-terminal domain"/>
    <property type="match status" value="1"/>
</dbReference>
<dbReference type="GO" id="GO:0003735">
    <property type="term" value="F:structural constituent of ribosome"/>
    <property type="evidence" value="ECO:0007669"/>
    <property type="project" value="InterPro"/>
</dbReference>
<gene>
    <name evidence="8" type="ORF">CEUSTIGMA_g5869.t1</name>
</gene>
<dbReference type="EMBL" id="BEGY01000032">
    <property type="protein sequence ID" value="GAX78428.1"/>
    <property type="molecule type" value="Genomic_DNA"/>
</dbReference>
<dbReference type="Proteomes" id="UP000232323">
    <property type="component" value="Unassembled WGS sequence"/>
</dbReference>
<evidence type="ECO:0000256" key="1">
    <source>
        <dbReference type="ARBA" id="ARBA00010537"/>
    </source>
</evidence>
<reference evidence="8 9" key="1">
    <citation type="submission" date="2017-08" db="EMBL/GenBank/DDBJ databases">
        <title>Acidophilic green algal genome provides insights into adaptation to an acidic environment.</title>
        <authorList>
            <person name="Hirooka S."/>
            <person name="Hirose Y."/>
            <person name="Kanesaki Y."/>
            <person name="Higuchi S."/>
            <person name="Fujiwara T."/>
            <person name="Onuma R."/>
            <person name="Era A."/>
            <person name="Ohbayashi R."/>
            <person name="Uzuka A."/>
            <person name="Nozaki H."/>
            <person name="Yoshikawa H."/>
            <person name="Miyagishima S.Y."/>
        </authorList>
    </citation>
    <scope>NUCLEOTIDE SEQUENCE [LARGE SCALE GENOMIC DNA]</scope>
    <source>
        <strain evidence="8 9">NIES-2499</strain>
    </source>
</reference>
<dbReference type="STRING" id="1157962.A0A250X5U2"/>
<evidence type="ECO:0000259" key="6">
    <source>
        <dbReference type="Pfam" id="PF00298"/>
    </source>
</evidence>
<evidence type="ECO:0000313" key="8">
    <source>
        <dbReference type="EMBL" id="GAX78428.1"/>
    </source>
</evidence>
<evidence type="ECO:0000256" key="4">
    <source>
        <dbReference type="ARBA" id="ARBA00040104"/>
    </source>
</evidence>
<keyword evidence="3 5" id="KW-0687">Ribonucleoprotein</keyword>
<dbReference type="NCBIfam" id="TIGR01632">
    <property type="entry name" value="L11_bact"/>
    <property type="match status" value="1"/>
</dbReference>
<dbReference type="Gene3D" id="1.10.10.250">
    <property type="entry name" value="Ribosomal protein L11, C-terminal domain"/>
    <property type="match status" value="1"/>
</dbReference>
<evidence type="ECO:0000256" key="3">
    <source>
        <dbReference type="ARBA" id="ARBA00023274"/>
    </source>
</evidence>
<name>A0A250X5U2_9CHLO</name>
<dbReference type="HAMAP" id="MF_00736">
    <property type="entry name" value="Ribosomal_uL11"/>
    <property type="match status" value="1"/>
</dbReference>
<dbReference type="PANTHER" id="PTHR11661:SF1">
    <property type="entry name" value="LARGE RIBOSOMAL SUBUNIT PROTEIN UL11M"/>
    <property type="match status" value="1"/>
</dbReference>
<keyword evidence="2 5" id="KW-0689">Ribosomal protein</keyword>
<sequence>MAKPLEQIQRQLVSTIKLVINAAAAKPSPPVGPALGQAGLNIMSFCKDFNAKTGNYKEGIPLRVFVRVYSDKTYDWILKTPPSSWLIKKASGLERAADKPGHEVIGNISLKHIYEIAKVKRRDVPNVSLEALCKNLISTCQSMGIKVAARPGDP</sequence>
<dbReference type="InterPro" id="IPR036769">
    <property type="entry name" value="Ribosomal_uL11_C_sf"/>
</dbReference>
<dbReference type="SMART" id="SM00649">
    <property type="entry name" value="RL11"/>
    <property type="match status" value="1"/>
</dbReference>
<evidence type="ECO:0000256" key="2">
    <source>
        <dbReference type="ARBA" id="ARBA00022980"/>
    </source>
</evidence>
<dbReference type="SUPFAM" id="SSF46906">
    <property type="entry name" value="Ribosomal protein L11, C-terminal domain"/>
    <property type="match status" value="1"/>
</dbReference>
<dbReference type="InterPro" id="IPR020783">
    <property type="entry name" value="Ribosomal_uL11_C"/>
</dbReference>
<dbReference type="PANTHER" id="PTHR11661">
    <property type="entry name" value="60S RIBOSOMAL PROTEIN L12"/>
    <property type="match status" value="1"/>
</dbReference>
<dbReference type="GO" id="GO:0015934">
    <property type="term" value="C:large ribosomal subunit"/>
    <property type="evidence" value="ECO:0007669"/>
    <property type="project" value="TreeGrafter"/>
</dbReference>
<dbReference type="InterPro" id="IPR020784">
    <property type="entry name" value="Ribosomal_uL11_N"/>
</dbReference>
<dbReference type="CDD" id="cd00349">
    <property type="entry name" value="Ribosomal_L11"/>
    <property type="match status" value="1"/>
</dbReference>
<dbReference type="InterPro" id="IPR036796">
    <property type="entry name" value="Ribosomal_uL11_N_sf"/>
</dbReference>